<sequence length="191" mass="20931">MRKALSLALPRISAQNAVRLAVANWIDYSSSLRAFPDSTVFRAELADHVPAALKVRALSRLDIAPVIVLETHSAVHEARLLRAGASAIVTAQDGLATLIERITEKSHPADPSPAPSAVELTDRELQIACLYCGKNAPSAANLGAYLRLREHTIRRHLSRTRELFRAVGQDVSTRMKLRAALIDDGWLFPQL</sequence>
<evidence type="ECO:0000313" key="2">
    <source>
        <dbReference type="EMBL" id="PPI16866.1"/>
    </source>
</evidence>
<name>A0A0C5BFP2_9MICO</name>
<protein>
    <submittedName>
        <fullName evidence="1">Uncharacterized protein</fullName>
    </submittedName>
</protein>
<gene>
    <name evidence="2" type="ORF">C5C51_01180</name>
    <name evidence="1" type="ORF">VT73_00760</name>
</gene>
<dbReference type="GeneID" id="93668078"/>
<comment type="caution">
    <text evidence="1">The sequence shown here is derived from an EMBL/GenBank/DDBJ whole genome shotgun (WGS) entry which is preliminary data.</text>
</comment>
<dbReference type="EMBL" id="PSWU01000002">
    <property type="protein sequence ID" value="PPI16866.1"/>
    <property type="molecule type" value="Genomic_DNA"/>
</dbReference>
<evidence type="ECO:0000313" key="3">
    <source>
        <dbReference type="Proteomes" id="UP000052979"/>
    </source>
</evidence>
<dbReference type="PATRIC" id="fig|145458.7.peg.343"/>
<dbReference type="RefSeq" id="WP_042733770.1">
    <property type="nucleotide sequence ID" value="NZ_CP010848.1"/>
</dbReference>
<dbReference type="Proteomes" id="UP000052979">
    <property type="component" value="Unassembled WGS sequence"/>
</dbReference>
<keyword evidence="3" id="KW-1185">Reference proteome</keyword>
<organism evidence="1 3">
    <name type="scientific">Rathayibacter toxicus</name>
    <dbReference type="NCBI Taxonomy" id="145458"/>
    <lineage>
        <taxon>Bacteria</taxon>
        <taxon>Bacillati</taxon>
        <taxon>Actinomycetota</taxon>
        <taxon>Actinomycetes</taxon>
        <taxon>Micrococcales</taxon>
        <taxon>Microbacteriaceae</taxon>
        <taxon>Rathayibacter</taxon>
    </lineage>
</organism>
<reference evidence="2 4" key="2">
    <citation type="submission" date="2018-02" db="EMBL/GenBank/DDBJ databases">
        <title>Bacteriophage NCPPB3778 and a type I-E CRISPR drive the evolution of the US Biological Select Agent, Rathayibacter toxicus.</title>
        <authorList>
            <person name="Davis E.W.II."/>
            <person name="Tabima J.F."/>
            <person name="Weisberg A.J."/>
            <person name="Lopes L.D."/>
            <person name="Wiseman M.S."/>
            <person name="Wiseman M.S."/>
            <person name="Pupko T."/>
            <person name="Belcher M.S."/>
            <person name="Sechler A.J."/>
            <person name="Tancos M.A."/>
            <person name="Schroeder B.K."/>
            <person name="Murray T.D."/>
            <person name="Luster D.G."/>
            <person name="Schneider W.L."/>
            <person name="Rogers E."/>
            <person name="Andreote F.D."/>
            <person name="Grunwald N.J."/>
            <person name="Putnam M.L."/>
            <person name="Chang J.H."/>
        </authorList>
    </citation>
    <scope>NUCLEOTIDE SEQUENCE [LARGE SCALE GENOMIC DNA]</scope>
    <source>
        <strain evidence="2 4">FH99</strain>
    </source>
</reference>
<proteinExistence type="predicted"/>
<dbReference type="Proteomes" id="UP000237966">
    <property type="component" value="Unassembled WGS sequence"/>
</dbReference>
<accession>A0A0C5BFP2</accession>
<dbReference type="KEGG" id="rtx:TI83_01425"/>
<dbReference type="AlphaFoldDB" id="A0A0C5BFP2"/>
<evidence type="ECO:0000313" key="4">
    <source>
        <dbReference type="Proteomes" id="UP000237966"/>
    </source>
</evidence>
<dbReference type="Gene3D" id="3.40.50.2300">
    <property type="match status" value="1"/>
</dbReference>
<reference evidence="1 3" key="1">
    <citation type="submission" date="2015-04" db="EMBL/GenBank/DDBJ databases">
        <title>Draft genome sequence of Rathayibacter toxicus strain FH-142 (AKA 70134 or CS 32), a Western Australian isolate.</title>
        <authorList>
            <consortium name="Consortium for Microbial Forensics and Genomics (microFORGE)"/>
            <person name="Knight B.M."/>
            <person name="Roberts D.P."/>
            <person name="Lin D."/>
            <person name="Hari K."/>
            <person name="Fletcher J."/>
            <person name="Melcher U."/>
            <person name="Blagden T."/>
            <person name="Luster D.G."/>
            <person name="Sechler A.J."/>
            <person name="Schneider W.L."/>
            <person name="Winegar R.A."/>
        </authorList>
    </citation>
    <scope>NUCLEOTIDE SEQUENCE [LARGE SCALE GENOMIC DNA]</scope>
    <source>
        <strain evidence="1 3">FH142</strain>
    </source>
</reference>
<evidence type="ECO:0000313" key="1">
    <source>
        <dbReference type="EMBL" id="KKM47253.1"/>
    </source>
</evidence>
<dbReference type="STRING" id="145458.APU90_05065"/>
<dbReference type="EMBL" id="LBFI01000002">
    <property type="protein sequence ID" value="KKM47253.1"/>
    <property type="molecule type" value="Genomic_DNA"/>
</dbReference>